<dbReference type="Proteomes" id="UP001501844">
    <property type="component" value="Unassembled WGS sequence"/>
</dbReference>
<feature type="domain" description="Cupin type-2" evidence="1">
    <location>
        <begin position="140"/>
        <end position="197"/>
    </location>
</feature>
<organism evidence="2 3">
    <name type="scientific">Nibribacter koreensis</name>
    <dbReference type="NCBI Taxonomy" id="1084519"/>
    <lineage>
        <taxon>Bacteria</taxon>
        <taxon>Pseudomonadati</taxon>
        <taxon>Bacteroidota</taxon>
        <taxon>Cytophagia</taxon>
        <taxon>Cytophagales</taxon>
        <taxon>Hymenobacteraceae</taxon>
        <taxon>Nibribacter</taxon>
    </lineage>
</organism>
<comment type="caution">
    <text evidence="2">The sequence shown here is derived from an EMBL/GenBank/DDBJ whole genome shotgun (WGS) entry which is preliminary data.</text>
</comment>
<gene>
    <name evidence="2" type="ORF">GCM10023183_07060</name>
</gene>
<dbReference type="Gene3D" id="2.60.120.10">
    <property type="entry name" value="Jelly Rolls"/>
    <property type="match status" value="1"/>
</dbReference>
<dbReference type="EMBL" id="BAABGX010000001">
    <property type="protein sequence ID" value="GAA4298644.1"/>
    <property type="molecule type" value="Genomic_DNA"/>
</dbReference>
<evidence type="ECO:0000313" key="3">
    <source>
        <dbReference type="Proteomes" id="UP001501844"/>
    </source>
</evidence>
<keyword evidence="3" id="KW-1185">Reference proteome</keyword>
<accession>A0ABP8FAE8</accession>
<protein>
    <recommendedName>
        <fullName evidence="1">Cupin type-2 domain-containing protein</fullName>
    </recommendedName>
</protein>
<evidence type="ECO:0000313" key="2">
    <source>
        <dbReference type="EMBL" id="GAA4298644.1"/>
    </source>
</evidence>
<dbReference type="InterPro" id="IPR014710">
    <property type="entry name" value="RmlC-like_jellyroll"/>
</dbReference>
<dbReference type="SUPFAM" id="SSF51182">
    <property type="entry name" value="RmlC-like cupins"/>
    <property type="match status" value="1"/>
</dbReference>
<dbReference type="Pfam" id="PF07883">
    <property type="entry name" value="Cupin_2"/>
    <property type="match status" value="1"/>
</dbReference>
<dbReference type="InterPro" id="IPR013096">
    <property type="entry name" value="Cupin_2"/>
</dbReference>
<dbReference type="RefSeq" id="WP_345162401.1">
    <property type="nucleotide sequence ID" value="NZ_BAABGX010000001.1"/>
</dbReference>
<name>A0ABP8FAE8_9BACT</name>
<reference evidence="3" key="1">
    <citation type="journal article" date="2019" name="Int. J. Syst. Evol. Microbiol.">
        <title>The Global Catalogue of Microorganisms (GCM) 10K type strain sequencing project: providing services to taxonomists for standard genome sequencing and annotation.</title>
        <authorList>
            <consortium name="The Broad Institute Genomics Platform"/>
            <consortium name="The Broad Institute Genome Sequencing Center for Infectious Disease"/>
            <person name="Wu L."/>
            <person name="Ma J."/>
        </authorList>
    </citation>
    <scope>NUCLEOTIDE SEQUENCE [LARGE SCALE GENOMIC DNA]</scope>
    <source>
        <strain evidence="3">JCM 17917</strain>
    </source>
</reference>
<dbReference type="InterPro" id="IPR011051">
    <property type="entry name" value="RmlC_Cupin_sf"/>
</dbReference>
<proteinExistence type="predicted"/>
<sequence>MNQPTDILESGLLELYIMGAATPEETALVEQMAQLYPQVQAELTQISLTLEAYAHAHAVEPCANVKPLLLATIAYMERLKAGEPVVEVPLLTPTSTAEAYEPWFSRPDLALPEDSENIHAHLLAATPEVITAIAWLKNQSNEEVHHDQLERFLILEGSCIITAGDKQYSLTVGDFYEVPLHTPHTIKVTSTNPYKVIIQRIAA</sequence>
<evidence type="ECO:0000259" key="1">
    <source>
        <dbReference type="Pfam" id="PF07883"/>
    </source>
</evidence>